<dbReference type="RefSeq" id="WP_131776351.1">
    <property type="nucleotide sequence ID" value="NZ_BMOB01000007.1"/>
</dbReference>
<dbReference type="Gene3D" id="3.40.50.11690">
    <property type="entry name" value="Cell division protein FtsQ/DivIB"/>
    <property type="match status" value="1"/>
</dbReference>
<accession>A0A917NCD9</accession>
<evidence type="ECO:0000256" key="4">
    <source>
        <dbReference type="ARBA" id="ARBA00022618"/>
    </source>
</evidence>
<dbReference type="AlphaFoldDB" id="A0A917NCD9"/>
<comment type="function">
    <text evidence="9">Essential cell division protein. May link together the upstream cell division proteins, which are predominantly cytoplasmic, with the downstream cell division proteins, which are predominantly periplasmic. May control correct divisome assembly.</text>
</comment>
<comment type="similarity">
    <text evidence="9">Belongs to the FtsQ/DivIB family. FtsQ subfamily.</text>
</comment>
<dbReference type="EMBL" id="BMOB01000007">
    <property type="protein sequence ID" value="GGI88673.1"/>
    <property type="molecule type" value="Genomic_DNA"/>
</dbReference>
<dbReference type="InterPro" id="IPR045335">
    <property type="entry name" value="FtsQ_C_sf"/>
</dbReference>
<dbReference type="HAMAP" id="MF_00911">
    <property type="entry name" value="FtsQ_subfam"/>
    <property type="match status" value="1"/>
</dbReference>
<dbReference type="Gene3D" id="3.10.20.310">
    <property type="entry name" value="membrane protein fhac"/>
    <property type="match status" value="1"/>
</dbReference>
<gene>
    <name evidence="9 11" type="primary">ftsQ</name>
    <name evidence="11" type="ORF">GCM10007966_16760</name>
</gene>
<comment type="subunit">
    <text evidence="9">Part of a complex composed of FtsB, FtsL and FtsQ.</text>
</comment>
<dbReference type="InterPro" id="IPR013685">
    <property type="entry name" value="POTRA_FtsQ_type"/>
</dbReference>
<dbReference type="GO" id="GO:0043093">
    <property type="term" value="P:FtsZ-dependent cytokinesis"/>
    <property type="evidence" value="ECO:0007669"/>
    <property type="project" value="UniProtKB-UniRule"/>
</dbReference>
<keyword evidence="12" id="KW-1185">Reference proteome</keyword>
<evidence type="ECO:0000256" key="1">
    <source>
        <dbReference type="ARBA" id="ARBA00004370"/>
    </source>
</evidence>
<dbReference type="GO" id="GO:0090529">
    <property type="term" value="P:cell septum assembly"/>
    <property type="evidence" value="ECO:0007669"/>
    <property type="project" value="InterPro"/>
</dbReference>
<dbReference type="GO" id="GO:0005886">
    <property type="term" value="C:plasma membrane"/>
    <property type="evidence" value="ECO:0007669"/>
    <property type="project" value="UniProtKB-SubCell"/>
</dbReference>
<keyword evidence="7 9" id="KW-0472">Membrane</keyword>
<dbReference type="PANTHER" id="PTHR35851">
    <property type="entry name" value="CELL DIVISION PROTEIN FTSQ"/>
    <property type="match status" value="1"/>
</dbReference>
<dbReference type="InterPro" id="IPR026579">
    <property type="entry name" value="FtsQ"/>
</dbReference>
<proteinExistence type="inferred from homology"/>
<evidence type="ECO:0000256" key="7">
    <source>
        <dbReference type="ARBA" id="ARBA00023136"/>
    </source>
</evidence>
<keyword evidence="3 9" id="KW-0997">Cell inner membrane</keyword>
<evidence type="ECO:0000256" key="6">
    <source>
        <dbReference type="ARBA" id="ARBA00022989"/>
    </source>
</evidence>
<evidence type="ECO:0000256" key="3">
    <source>
        <dbReference type="ARBA" id="ARBA00022519"/>
    </source>
</evidence>
<sequence>MESSKGRLRYTGHLILLIICALLLSLRLLYLFLADSSRFPINTIKISATYQHISRAQLETILSNYSGASYFTLSTGALFQQLRALDWTDQVEIDRIWPDTLKITLIEKKPVAIWNNQLITAKGEFLGNDIALYSSSLPRLNGPENQQLDVLQNYQKLSKLLATNGLSASSLRLRENQAWDLTLTNGIKLRLGKRDLEQRLERFCRAYPAVFADKQEQLSSVDLRYARGMAVQWNQQTGR</sequence>
<comment type="caution">
    <text evidence="11">The sequence shown here is derived from an EMBL/GenBank/DDBJ whole genome shotgun (WGS) entry which is preliminary data.</text>
</comment>
<dbReference type="Proteomes" id="UP000630149">
    <property type="component" value="Unassembled WGS sequence"/>
</dbReference>
<evidence type="ECO:0000256" key="5">
    <source>
        <dbReference type="ARBA" id="ARBA00022692"/>
    </source>
</evidence>
<evidence type="ECO:0000313" key="11">
    <source>
        <dbReference type="EMBL" id="GGI88673.1"/>
    </source>
</evidence>
<keyword evidence="5 9" id="KW-0812">Transmembrane</keyword>
<dbReference type="GO" id="GO:0032153">
    <property type="term" value="C:cell division site"/>
    <property type="evidence" value="ECO:0007669"/>
    <property type="project" value="UniProtKB-UniRule"/>
</dbReference>
<keyword evidence="2 9" id="KW-1003">Cell membrane</keyword>
<dbReference type="Pfam" id="PF08478">
    <property type="entry name" value="POTRA_1"/>
    <property type="match status" value="1"/>
</dbReference>
<evidence type="ECO:0000259" key="10">
    <source>
        <dbReference type="PROSITE" id="PS51779"/>
    </source>
</evidence>
<evidence type="ECO:0000313" key="12">
    <source>
        <dbReference type="Proteomes" id="UP000630149"/>
    </source>
</evidence>
<feature type="transmembrane region" description="Helical" evidence="9">
    <location>
        <begin position="12"/>
        <end position="33"/>
    </location>
</feature>
<dbReference type="InterPro" id="IPR005548">
    <property type="entry name" value="Cell_div_FtsQ/DivIB_C"/>
</dbReference>
<evidence type="ECO:0000256" key="2">
    <source>
        <dbReference type="ARBA" id="ARBA00022475"/>
    </source>
</evidence>
<name>A0A917NCD9_9GAMM</name>
<dbReference type="PANTHER" id="PTHR35851:SF1">
    <property type="entry name" value="CELL DIVISION PROTEIN FTSQ"/>
    <property type="match status" value="1"/>
</dbReference>
<comment type="subcellular location">
    <subcellularLocation>
        <location evidence="9">Cell inner membrane</location>
        <topology evidence="9">Single-pass type II membrane protein</topology>
    </subcellularLocation>
    <subcellularLocation>
        <location evidence="1">Membrane</location>
    </subcellularLocation>
    <text evidence="9">Localizes to the division septum.</text>
</comment>
<organism evidence="11 12">
    <name type="scientific">Legionella impletisoli</name>
    <dbReference type="NCBI Taxonomy" id="343510"/>
    <lineage>
        <taxon>Bacteria</taxon>
        <taxon>Pseudomonadati</taxon>
        <taxon>Pseudomonadota</taxon>
        <taxon>Gammaproteobacteria</taxon>
        <taxon>Legionellales</taxon>
        <taxon>Legionellaceae</taxon>
        <taxon>Legionella</taxon>
    </lineage>
</organism>
<dbReference type="PROSITE" id="PS51779">
    <property type="entry name" value="POTRA"/>
    <property type="match status" value="1"/>
</dbReference>
<keyword evidence="6 9" id="KW-1133">Transmembrane helix</keyword>
<dbReference type="InterPro" id="IPR034746">
    <property type="entry name" value="POTRA"/>
</dbReference>
<keyword evidence="4 9" id="KW-0132">Cell division</keyword>
<dbReference type="Pfam" id="PF03799">
    <property type="entry name" value="FtsQ_DivIB_C"/>
    <property type="match status" value="1"/>
</dbReference>
<keyword evidence="8 9" id="KW-0131">Cell cycle</keyword>
<protein>
    <recommendedName>
        <fullName evidence="9">Cell division protein FtsQ</fullName>
    </recommendedName>
</protein>
<evidence type="ECO:0000256" key="8">
    <source>
        <dbReference type="ARBA" id="ARBA00023306"/>
    </source>
</evidence>
<dbReference type="OrthoDB" id="9790370at2"/>
<reference evidence="11" key="2">
    <citation type="submission" date="2020-09" db="EMBL/GenBank/DDBJ databases">
        <authorList>
            <person name="Sun Q."/>
            <person name="Ohkuma M."/>
        </authorList>
    </citation>
    <scope>NUCLEOTIDE SEQUENCE</scope>
    <source>
        <strain evidence="11">JCM 13919</strain>
    </source>
</reference>
<evidence type="ECO:0000256" key="9">
    <source>
        <dbReference type="HAMAP-Rule" id="MF_00911"/>
    </source>
</evidence>
<reference evidence="11" key="1">
    <citation type="journal article" date="2014" name="Int. J. Syst. Evol. Microbiol.">
        <title>Complete genome sequence of Corynebacterium casei LMG S-19264T (=DSM 44701T), isolated from a smear-ripened cheese.</title>
        <authorList>
            <consortium name="US DOE Joint Genome Institute (JGI-PGF)"/>
            <person name="Walter F."/>
            <person name="Albersmeier A."/>
            <person name="Kalinowski J."/>
            <person name="Ruckert C."/>
        </authorList>
    </citation>
    <scope>NUCLEOTIDE SEQUENCE</scope>
    <source>
        <strain evidence="11">JCM 13919</strain>
    </source>
</reference>
<feature type="domain" description="POTRA" evidence="10">
    <location>
        <begin position="39"/>
        <end position="108"/>
    </location>
</feature>